<dbReference type="EMBL" id="CABPSJ010000005">
    <property type="protein sequence ID" value="VVE36284.1"/>
    <property type="molecule type" value="Genomic_DNA"/>
</dbReference>
<reference evidence="1 2" key="1">
    <citation type="submission" date="2019-08" db="EMBL/GenBank/DDBJ databases">
        <authorList>
            <person name="Peeters C."/>
        </authorList>
    </citation>
    <scope>NUCLEOTIDE SEQUENCE [LARGE SCALE GENOMIC DNA]</scope>
    <source>
        <strain evidence="1 2">LMG 31110</strain>
    </source>
</reference>
<sequence length="60" mass="5902">MKGQMGTTKAVTELDVLSSVDATHAMRGVPGNGAGGIAVPPRSFSPICIPPLPVATGGNA</sequence>
<protein>
    <submittedName>
        <fullName evidence="1">Uncharacterized protein</fullName>
    </submittedName>
</protein>
<dbReference type="Proteomes" id="UP000337189">
    <property type="component" value="Unassembled WGS sequence"/>
</dbReference>
<organism evidence="1 2">
    <name type="scientific">Pandoraea communis</name>
    <dbReference type="NCBI Taxonomy" id="2508297"/>
    <lineage>
        <taxon>Bacteria</taxon>
        <taxon>Pseudomonadati</taxon>
        <taxon>Pseudomonadota</taxon>
        <taxon>Betaproteobacteria</taxon>
        <taxon>Burkholderiales</taxon>
        <taxon>Burkholderiaceae</taxon>
        <taxon>Pandoraea</taxon>
    </lineage>
</organism>
<dbReference type="OrthoDB" id="8943514at2"/>
<name>A0A5E4XIV3_9BURK</name>
<gene>
    <name evidence="1" type="ORF">PCO31110_03961</name>
</gene>
<evidence type="ECO:0000313" key="1">
    <source>
        <dbReference type="EMBL" id="VVE36284.1"/>
    </source>
</evidence>
<dbReference type="AlphaFoldDB" id="A0A5E4XIV3"/>
<accession>A0A5E4XIV3</accession>
<proteinExistence type="predicted"/>
<evidence type="ECO:0000313" key="2">
    <source>
        <dbReference type="Proteomes" id="UP000337189"/>
    </source>
</evidence>